<keyword evidence="2" id="KW-1003">Cell membrane</keyword>
<dbReference type="EMBL" id="LQBQ01000036">
    <property type="protein sequence ID" value="KUJ76306.1"/>
    <property type="molecule type" value="Genomic_DNA"/>
</dbReference>
<dbReference type="InterPro" id="IPR050833">
    <property type="entry name" value="Poly_Biosynth_Transport"/>
</dbReference>
<keyword evidence="5 6" id="KW-0472">Membrane</keyword>
<feature type="transmembrane region" description="Helical" evidence="6">
    <location>
        <begin position="124"/>
        <end position="149"/>
    </location>
</feature>
<protein>
    <submittedName>
        <fullName evidence="7">Uncharacterized protein</fullName>
    </submittedName>
</protein>
<evidence type="ECO:0000256" key="4">
    <source>
        <dbReference type="ARBA" id="ARBA00022989"/>
    </source>
</evidence>
<feature type="transmembrane region" description="Helical" evidence="6">
    <location>
        <begin position="96"/>
        <end position="118"/>
    </location>
</feature>
<gene>
    <name evidence="7" type="ORF">AVO45_13480</name>
</gene>
<feature type="transmembrane region" description="Helical" evidence="6">
    <location>
        <begin position="306"/>
        <end position="330"/>
    </location>
</feature>
<evidence type="ECO:0000256" key="2">
    <source>
        <dbReference type="ARBA" id="ARBA00022475"/>
    </source>
</evidence>
<keyword evidence="4 6" id="KW-1133">Transmembrane helix</keyword>
<dbReference type="Proteomes" id="UP000053791">
    <property type="component" value="Unassembled WGS sequence"/>
</dbReference>
<sequence length="439" mass="46454">MPRLAALKGHLLGQTGRQGASLAFAQAVTVVAGIGIGSLLARGLGVEGYGRYLFALTVVQVMMIPLDFGLPTLVMREVAVLRARGDWALLGGLLRWSIAFVAVIWALLAIGILGWIHLIETEDLLYIFAVLLAGVWAYMRFAAAILRGMEKVVWAALPDQVIRPLTMLAALTVVSLIGTLTPSRAMALHTLAATVGLFWAVWILHRRSGPALVGQTGGVRYAPRVWFASLLPLGMEVGAGFLNARIDVLMLGFLTDSRAVGIYGLGLLIGGLARMPETVIKQIAAPRVARYHAEGRTVEIRHLARLSAGASVCAAMISLFGILLIGKPVVALLAGPEFEPSVMVAAIVASSSIVTGFWCLAATILNMTGHEKHTARISWSSTIINALANLALIPLLGALGAALATAVVTGARQFAFETAARNHAGMTSGLLRLTRRTLA</sequence>
<organism evidence="7 8">
    <name type="scientific">Ruegeria marisrubri</name>
    <dbReference type="NCBI Taxonomy" id="1685379"/>
    <lineage>
        <taxon>Bacteria</taxon>
        <taxon>Pseudomonadati</taxon>
        <taxon>Pseudomonadota</taxon>
        <taxon>Alphaproteobacteria</taxon>
        <taxon>Rhodobacterales</taxon>
        <taxon>Roseobacteraceae</taxon>
        <taxon>Ruegeria</taxon>
    </lineage>
</organism>
<dbReference type="STRING" id="1685379.AVO45_13480"/>
<feature type="transmembrane region" description="Helical" evidence="6">
    <location>
        <begin position="225"/>
        <end position="242"/>
    </location>
</feature>
<dbReference type="PANTHER" id="PTHR30250:SF11">
    <property type="entry name" value="O-ANTIGEN TRANSPORTER-RELATED"/>
    <property type="match status" value="1"/>
</dbReference>
<feature type="transmembrane region" description="Helical" evidence="6">
    <location>
        <begin position="386"/>
        <end position="408"/>
    </location>
</feature>
<feature type="transmembrane region" description="Helical" evidence="6">
    <location>
        <begin position="52"/>
        <end position="75"/>
    </location>
</feature>
<dbReference type="GO" id="GO:0005886">
    <property type="term" value="C:plasma membrane"/>
    <property type="evidence" value="ECO:0007669"/>
    <property type="project" value="UniProtKB-SubCell"/>
</dbReference>
<comment type="caution">
    <text evidence="7">The sequence shown here is derived from an EMBL/GenBank/DDBJ whole genome shotgun (WGS) entry which is preliminary data.</text>
</comment>
<keyword evidence="3 6" id="KW-0812">Transmembrane</keyword>
<feature type="transmembrane region" description="Helical" evidence="6">
    <location>
        <begin position="186"/>
        <end position="204"/>
    </location>
</feature>
<feature type="transmembrane region" description="Helical" evidence="6">
    <location>
        <begin position="161"/>
        <end position="180"/>
    </location>
</feature>
<dbReference type="InterPro" id="IPR002797">
    <property type="entry name" value="Polysacc_synth"/>
</dbReference>
<proteinExistence type="predicted"/>
<reference evidence="7 8" key="1">
    <citation type="submission" date="2015-12" db="EMBL/GenBank/DDBJ databases">
        <authorList>
            <person name="Shamseldin A."/>
            <person name="Moawad H."/>
            <person name="Abd El-Rahim W.M."/>
            <person name="Sadowsky M.J."/>
        </authorList>
    </citation>
    <scope>NUCLEOTIDE SEQUENCE [LARGE SCALE GENOMIC DNA]</scope>
    <source>
        <strain evidence="7 8">ZGT118</strain>
    </source>
</reference>
<comment type="subcellular location">
    <subcellularLocation>
        <location evidence="1">Cell membrane</location>
        <topology evidence="1">Multi-pass membrane protein</topology>
    </subcellularLocation>
</comment>
<evidence type="ECO:0000256" key="1">
    <source>
        <dbReference type="ARBA" id="ARBA00004651"/>
    </source>
</evidence>
<accession>A0A0X3TPD5</accession>
<evidence type="ECO:0000256" key="6">
    <source>
        <dbReference type="SAM" id="Phobius"/>
    </source>
</evidence>
<dbReference type="AlphaFoldDB" id="A0A0X3TPD5"/>
<feature type="transmembrane region" description="Helical" evidence="6">
    <location>
        <begin position="21"/>
        <end position="40"/>
    </location>
</feature>
<name>A0A0X3TPD5_9RHOB</name>
<evidence type="ECO:0000313" key="7">
    <source>
        <dbReference type="EMBL" id="KUJ76306.1"/>
    </source>
</evidence>
<evidence type="ECO:0000313" key="8">
    <source>
        <dbReference type="Proteomes" id="UP000053791"/>
    </source>
</evidence>
<evidence type="ECO:0000256" key="5">
    <source>
        <dbReference type="ARBA" id="ARBA00023136"/>
    </source>
</evidence>
<dbReference type="Pfam" id="PF01943">
    <property type="entry name" value="Polysacc_synt"/>
    <property type="match status" value="1"/>
</dbReference>
<keyword evidence="8" id="KW-1185">Reference proteome</keyword>
<feature type="transmembrane region" description="Helical" evidence="6">
    <location>
        <begin position="342"/>
        <end position="365"/>
    </location>
</feature>
<evidence type="ECO:0000256" key="3">
    <source>
        <dbReference type="ARBA" id="ARBA00022692"/>
    </source>
</evidence>
<feature type="transmembrane region" description="Helical" evidence="6">
    <location>
        <begin position="248"/>
        <end position="273"/>
    </location>
</feature>
<dbReference type="PANTHER" id="PTHR30250">
    <property type="entry name" value="PST FAMILY PREDICTED COLANIC ACID TRANSPORTER"/>
    <property type="match status" value="1"/>
</dbReference>